<dbReference type="InterPro" id="IPR000719">
    <property type="entry name" value="Prot_kinase_dom"/>
</dbReference>
<keyword evidence="1" id="KW-0808">Transferase</keyword>
<reference evidence="9" key="1">
    <citation type="submission" date="2021-01" db="EMBL/GenBank/DDBJ databases">
        <authorList>
            <person name="Corre E."/>
            <person name="Pelletier E."/>
            <person name="Niang G."/>
            <person name="Scheremetjew M."/>
            <person name="Finn R."/>
            <person name="Kale V."/>
            <person name="Holt S."/>
            <person name="Cochrane G."/>
            <person name="Meng A."/>
            <person name="Brown T."/>
            <person name="Cohen L."/>
        </authorList>
    </citation>
    <scope>NUCLEOTIDE SEQUENCE</scope>
    <source>
        <strain evidence="9">CCMP645</strain>
    </source>
</reference>
<evidence type="ECO:0000256" key="1">
    <source>
        <dbReference type="ARBA" id="ARBA00022679"/>
    </source>
</evidence>
<dbReference type="EMBL" id="HBIZ01022157">
    <property type="protein sequence ID" value="CAE0761397.1"/>
    <property type="molecule type" value="Transcribed_RNA"/>
</dbReference>
<name>A0A6S9UVT4_CHRCT</name>
<gene>
    <name evidence="9" type="ORF">PCAR00345_LOCUS14009</name>
    <name evidence="10" type="ORF">PCAR00345_LOCUS14010</name>
</gene>
<accession>A0A6S9UVT4</accession>
<evidence type="ECO:0000259" key="8">
    <source>
        <dbReference type="PROSITE" id="PS50011"/>
    </source>
</evidence>
<dbReference type="SMART" id="SM00220">
    <property type="entry name" value="S_TKc"/>
    <property type="match status" value="1"/>
</dbReference>
<dbReference type="GO" id="GO:0005634">
    <property type="term" value="C:nucleus"/>
    <property type="evidence" value="ECO:0007669"/>
    <property type="project" value="TreeGrafter"/>
</dbReference>
<keyword evidence="4 6" id="KW-0067">ATP-binding</keyword>
<dbReference type="GO" id="GO:0004672">
    <property type="term" value="F:protein kinase activity"/>
    <property type="evidence" value="ECO:0007669"/>
    <property type="project" value="InterPro"/>
</dbReference>
<evidence type="ECO:0000256" key="4">
    <source>
        <dbReference type="ARBA" id="ARBA00022840"/>
    </source>
</evidence>
<proteinExistence type="inferred from homology"/>
<dbReference type="EMBL" id="HBIZ01022158">
    <property type="protein sequence ID" value="CAE0761398.1"/>
    <property type="molecule type" value="Transcribed_RNA"/>
</dbReference>
<comment type="similarity">
    <text evidence="5">Belongs to the protein kinase superfamily. Ser/Thr protein kinase family. GCN2 subfamily.</text>
</comment>
<feature type="region of interest" description="Disordered" evidence="7">
    <location>
        <begin position="90"/>
        <end position="148"/>
    </location>
</feature>
<dbReference type="GO" id="GO:0005524">
    <property type="term" value="F:ATP binding"/>
    <property type="evidence" value="ECO:0007669"/>
    <property type="project" value="UniProtKB-UniRule"/>
</dbReference>
<dbReference type="PROSITE" id="PS00107">
    <property type="entry name" value="PROTEIN_KINASE_ATP"/>
    <property type="match status" value="1"/>
</dbReference>
<feature type="binding site" evidence="6">
    <location>
        <position position="274"/>
    </location>
    <ligand>
        <name>ATP</name>
        <dbReference type="ChEBI" id="CHEBI:30616"/>
    </ligand>
</feature>
<dbReference type="InterPro" id="IPR008271">
    <property type="entry name" value="Ser/Thr_kinase_AS"/>
</dbReference>
<dbReference type="PROSITE" id="PS00108">
    <property type="entry name" value="PROTEIN_KINASE_ST"/>
    <property type="match status" value="1"/>
</dbReference>
<keyword evidence="2 6" id="KW-0547">Nucleotide-binding</keyword>
<evidence type="ECO:0000256" key="5">
    <source>
        <dbReference type="ARBA" id="ARBA00037982"/>
    </source>
</evidence>
<evidence type="ECO:0000256" key="3">
    <source>
        <dbReference type="ARBA" id="ARBA00022777"/>
    </source>
</evidence>
<dbReference type="Pfam" id="PF00069">
    <property type="entry name" value="Pkinase"/>
    <property type="match status" value="1"/>
</dbReference>
<evidence type="ECO:0000256" key="7">
    <source>
        <dbReference type="SAM" id="MobiDB-lite"/>
    </source>
</evidence>
<evidence type="ECO:0000313" key="9">
    <source>
        <dbReference type="EMBL" id="CAE0761397.1"/>
    </source>
</evidence>
<evidence type="ECO:0000256" key="6">
    <source>
        <dbReference type="PROSITE-ProRule" id="PRU10141"/>
    </source>
</evidence>
<dbReference type="AlphaFoldDB" id="A0A6S9UVT4"/>
<organism evidence="9">
    <name type="scientific">Chrysotila carterae</name>
    <name type="common">Marine alga</name>
    <name type="synonym">Syracosphaera carterae</name>
    <dbReference type="NCBI Taxonomy" id="13221"/>
    <lineage>
        <taxon>Eukaryota</taxon>
        <taxon>Haptista</taxon>
        <taxon>Haptophyta</taxon>
        <taxon>Prymnesiophyceae</taxon>
        <taxon>Isochrysidales</taxon>
        <taxon>Isochrysidaceae</taxon>
        <taxon>Chrysotila</taxon>
    </lineage>
</organism>
<dbReference type="Gene3D" id="1.10.510.10">
    <property type="entry name" value="Transferase(Phosphotransferase) domain 1"/>
    <property type="match status" value="1"/>
</dbReference>
<keyword evidence="3" id="KW-0418">Kinase</keyword>
<evidence type="ECO:0000313" key="10">
    <source>
        <dbReference type="EMBL" id="CAE0761398.1"/>
    </source>
</evidence>
<feature type="domain" description="Protein kinase" evidence="8">
    <location>
        <begin position="245"/>
        <end position="495"/>
    </location>
</feature>
<dbReference type="InterPro" id="IPR011009">
    <property type="entry name" value="Kinase-like_dom_sf"/>
</dbReference>
<dbReference type="GO" id="GO:0005737">
    <property type="term" value="C:cytoplasm"/>
    <property type="evidence" value="ECO:0007669"/>
    <property type="project" value="TreeGrafter"/>
</dbReference>
<dbReference type="PANTHER" id="PTHR11042">
    <property type="entry name" value="EUKARYOTIC TRANSLATION INITIATION FACTOR 2-ALPHA KINASE EIF2-ALPHA KINASE -RELATED"/>
    <property type="match status" value="1"/>
</dbReference>
<dbReference type="SUPFAM" id="SSF56112">
    <property type="entry name" value="Protein kinase-like (PK-like)"/>
    <property type="match status" value="1"/>
</dbReference>
<dbReference type="PROSITE" id="PS50011">
    <property type="entry name" value="PROTEIN_KINASE_DOM"/>
    <property type="match status" value="1"/>
</dbReference>
<dbReference type="InterPro" id="IPR017441">
    <property type="entry name" value="Protein_kinase_ATP_BS"/>
</dbReference>
<dbReference type="PANTHER" id="PTHR11042:SF189">
    <property type="entry name" value="PROTEIN KINASE DOMAIN-CONTAINING PROTEIN"/>
    <property type="match status" value="1"/>
</dbReference>
<sequence length="516" mass="56943">MVLLSSALPPPLQAPLIKGSDSFCESQGYVAASPSESHMSMLKTPRLPPEAPQRPVRFFSGGSACHSTGHDSELSGAATFNKSMRHLQLSNEVDSPRPGPKSSDAPRERQVPSCPQKEGSRAAQRRHALVTDTGDDEPIIPRTLDLNPVDDVNSLSLSPLKFSSPGGVANSSMQPSPTDDWLDLRGKRHRSVLAETASGPELKRTNSIPPPAIEPPLRTMNSLVDRKLLFNRQDSEYDFKFDEHFVWGHRIGSGSYSEVYAVRHKSNGEAFAIKRSKRALHSKSQRAEYLREVTLANNMPEHPHVAQYYRAWQDSNYFYVQMELCEGGTLRHLMEAEKAALMSLESELRVWEIVRHVSRGLQHIHVHAVMHCDLKPDNILISRDGSFKIGDLGQAIAIKAWDDQEGDACYLSRDLLESRPSAAADIFSFGIMIYEVKSGCELPGSGDEWDFLRSGNVPPPPTCGLELATLIHESMDPRPEARPTANSIFLKCITLAMSNAQSRGGAACAEPTIMES</sequence>
<dbReference type="Gene3D" id="3.30.200.20">
    <property type="entry name" value="Phosphorylase Kinase, domain 1"/>
    <property type="match status" value="1"/>
</dbReference>
<dbReference type="InterPro" id="IPR050339">
    <property type="entry name" value="CC_SR_Kinase"/>
</dbReference>
<evidence type="ECO:0000256" key="2">
    <source>
        <dbReference type="ARBA" id="ARBA00022741"/>
    </source>
</evidence>
<protein>
    <recommendedName>
        <fullName evidence="8">Protein kinase domain-containing protein</fullName>
    </recommendedName>
</protein>